<evidence type="ECO:0000256" key="2">
    <source>
        <dbReference type="ARBA" id="ARBA00022692"/>
    </source>
</evidence>
<evidence type="ECO:0000256" key="7">
    <source>
        <dbReference type="SAM" id="Phobius"/>
    </source>
</evidence>
<sequence>MASFGDILAEMMQNPPDPNGPVPASNKPATMYGAAIPFHVLSWAAVVFRLHTRFRVVREPRWDDYIVFVAAVFNLAAMASFPGAIQYGLGRHLLYIDPKDITSTMKFLYVQNASYFTCTALIKVSLLCQYLRLFGAGLLRKTCIVMLVLFWDRLQTPPPKCYGTGFGSKSGAMAAFTSFAATNMFFDTAIFFIPMAVYLKPGLQRKQLLALIGLFTVGLIVVLMSILRLWTALRQNKDTFSSVDFTWWNPPTLIISCLEVDFAIMCASMPIFWPVIVASLAQIFVTREVRVTSHQQLPEDGGLDFEMGRPNSSLKSSSSQEGLTRVQELSKTDYSDQLIVDYVTGKVPESGTVAVGRTKSKREWMR</sequence>
<dbReference type="EMBL" id="ML987214">
    <property type="protein sequence ID" value="KAF2240963.1"/>
    <property type="molecule type" value="Genomic_DNA"/>
</dbReference>
<dbReference type="InterPro" id="IPR052337">
    <property type="entry name" value="SAT4-like"/>
</dbReference>
<evidence type="ECO:0000256" key="4">
    <source>
        <dbReference type="ARBA" id="ARBA00023136"/>
    </source>
</evidence>
<dbReference type="PANTHER" id="PTHR33048:SF47">
    <property type="entry name" value="INTEGRAL MEMBRANE PROTEIN-RELATED"/>
    <property type="match status" value="1"/>
</dbReference>
<evidence type="ECO:0000256" key="6">
    <source>
        <dbReference type="SAM" id="MobiDB-lite"/>
    </source>
</evidence>
<dbReference type="RefSeq" id="XP_033675967.1">
    <property type="nucleotide sequence ID" value="XM_033831290.1"/>
</dbReference>
<reference evidence="9" key="1">
    <citation type="journal article" date="2020" name="Stud. Mycol.">
        <title>101 Dothideomycetes genomes: a test case for predicting lifestyles and emergence of pathogens.</title>
        <authorList>
            <person name="Haridas S."/>
            <person name="Albert R."/>
            <person name="Binder M."/>
            <person name="Bloem J."/>
            <person name="Labutti K."/>
            <person name="Salamov A."/>
            <person name="Andreopoulos B."/>
            <person name="Baker S."/>
            <person name="Barry K."/>
            <person name="Bills G."/>
            <person name="Bluhm B."/>
            <person name="Cannon C."/>
            <person name="Castanera R."/>
            <person name="Culley D."/>
            <person name="Daum C."/>
            <person name="Ezra D."/>
            <person name="Gonzalez J."/>
            <person name="Henrissat B."/>
            <person name="Kuo A."/>
            <person name="Liang C."/>
            <person name="Lipzen A."/>
            <person name="Lutzoni F."/>
            <person name="Magnuson J."/>
            <person name="Mondo S."/>
            <person name="Nolan M."/>
            <person name="Ohm R."/>
            <person name="Pangilinan J."/>
            <person name="Park H.-J."/>
            <person name="Ramirez L."/>
            <person name="Alfaro M."/>
            <person name="Sun H."/>
            <person name="Tritt A."/>
            <person name="Yoshinaga Y."/>
            <person name="Zwiers L.-H."/>
            <person name="Turgeon B."/>
            <person name="Goodwin S."/>
            <person name="Spatafora J."/>
            <person name="Crous P."/>
            <person name="Grigoriev I."/>
        </authorList>
    </citation>
    <scope>NUCLEOTIDE SEQUENCE</scope>
    <source>
        <strain evidence="9">CBS 122368</strain>
    </source>
</reference>
<dbReference type="Pfam" id="PF20684">
    <property type="entry name" value="Fung_rhodopsin"/>
    <property type="match status" value="2"/>
</dbReference>
<name>A0A6A6HTV5_9PLEO</name>
<evidence type="ECO:0000256" key="1">
    <source>
        <dbReference type="ARBA" id="ARBA00004141"/>
    </source>
</evidence>
<evidence type="ECO:0000313" key="9">
    <source>
        <dbReference type="EMBL" id="KAF2240963.1"/>
    </source>
</evidence>
<feature type="transmembrane region" description="Helical" evidence="7">
    <location>
        <begin position="133"/>
        <end position="151"/>
    </location>
</feature>
<feature type="transmembrane region" description="Helical" evidence="7">
    <location>
        <begin position="171"/>
        <end position="196"/>
    </location>
</feature>
<evidence type="ECO:0000256" key="3">
    <source>
        <dbReference type="ARBA" id="ARBA00022989"/>
    </source>
</evidence>
<feature type="transmembrane region" description="Helical" evidence="7">
    <location>
        <begin position="62"/>
        <end position="87"/>
    </location>
</feature>
<comment type="similarity">
    <text evidence="5">Belongs to the SAT4 family.</text>
</comment>
<comment type="subcellular location">
    <subcellularLocation>
        <location evidence="1">Membrane</location>
        <topology evidence="1">Multi-pass membrane protein</topology>
    </subcellularLocation>
</comment>
<organism evidence="9 10">
    <name type="scientific">Trematosphaeria pertusa</name>
    <dbReference type="NCBI Taxonomy" id="390896"/>
    <lineage>
        <taxon>Eukaryota</taxon>
        <taxon>Fungi</taxon>
        <taxon>Dikarya</taxon>
        <taxon>Ascomycota</taxon>
        <taxon>Pezizomycotina</taxon>
        <taxon>Dothideomycetes</taxon>
        <taxon>Pleosporomycetidae</taxon>
        <taxon>Pleosporales</taxon>
        <taxon>Massarineae</taxon>
        <taxon>Trematosphaeriaceae</taxon>
        <taxon>Trematosphaeria</taxon>
    </lineage>
</organism>
<dbReference type="InterPro" id="IPR049326">
    <property type="entry name" value="Rhodopsin_dom_fungi"/>
</dbReference>
<evidence type="ECO:0000256" key="5">
    <source>
        <dbReference type="ARBA" id="ARBA00038359"/>
    </source>
</evidence>
<feature type="domain" description="Rhodopsin" evidence="8">
    <location>
        <begin position="48"/>
        <end position="150"/>
    </location>
</feature>
<keyword evidence="10" id="KW-1185">Reference proteome</keyword>
<dbReference type="Proteomes" id="UP000800094">
    <property type="component" value="Unassembled WGS sequence"/>
</dbReference>
<feature type="transmembrane region" description="Helical" evidence="7">
    <location>
        <begin position="253"/>
        <end position="280"/>
    </location>
</feature>
<feature type="domain" description="Rhodopsin" evidence="8">
    <location>
        <begin position="174"/>
        <end position="276"/>
    </location>
</feature>
<accession>A0A6A6HTV5</accession>
<dbReference type="GO" id="GO:0016020">
    <property type="term" value="C:membrane"/>
    <property type="evidence" value="ECO:0007669"/>
    <property type="project" value="UniProtKB-SubCell"/>
</dbReference>
<feature type="transmembrane region" description="Helical" evidence="7">
    <location>
        <begin position="208"/>
        <end position="233"/>
    </location>
</feature>
<keyword evidence="2 7" id="KW-0812">Transmembrane</keyword>
<gene>
    <name evidence="9" type="ORF">BU26DRAFT_535526</name>
</gene>
<dbReference type="AlphaFoldDB" id="A0A6A6HTV5"/>
<dbReference type="PANTHER" id="PTHR33048">
    <property type="entry name" value="PTH11-LIKE INTEGRAL MEMBRANE PROTEIN (AFU_ORTHOLOGUE AFUA_5G11245)"/>
    <property type="match status" value="1"/>
</dbReference>
<dbReference type="OrthoDB" id="61113at2759"/>
<feature type="transmembrane region" description="Helical" evidence="7">
    <location>
        <begin position="107"/>
        <end position="126"/>
    </location>
</feature>
<feature type="transmembrane region" description="Helical" evidence="7">
    <location>
        <begin position="29"/>
        <end position="50"/>
    </location>
</feature>
<evidence type="ECO:0000259" key="8">
    <source>
        <dbReference type="Pfam" id="PF20684"/>
    </source>
</evidence>
<dbReference type="GeneID" id="54584620"/>
<evidence type="ECO:0000313" key="10">
    <source>
        <dbReference type="Proteomes" id="UP000800094"/>
    </source>
</evidence>
<keyword evidence="4 7" id="KW-0472">Membrane</keyword>
<keyword evidence="3 7" id="KW-1133">Transmembrane helix</keyword>
<protein>
    <recommendedName>
        <fullName evidence="8">Rhodopsin domain-containing protein</fullName>
    </recommendedName>
</protein>
<feature type="region of interest" description="Disordered" evidence="6">
    <location>
        <begin position="300"/>
        <end position="321"/>
    </location>
</feature>
<proteinExistence type="inferred from homology"/>